<dbReference type="PANTHER" id="PTHR34383">
    <property type="entry name" value="POLYPHOSPHATE:AMP PHOSPHOTRANSFERASE-RELATED"/>
    <property type="match status" value="1"/>
</dbReference>
<evidence type="ECO:0000313" key="2">
    <source>
        <dbReference type="EMBL" id="PWE16115.1"/>
    </source>
</evidence>
<dbReference type="InterPro" id="IPR022488">
    <property type="entry name" value="PPK2-related"/>
</dbReference>
<keyword evidence="5" id="KW-1185">Reference proteome</keyword>
<feature type="domain" description="Polyphosphate kinase-2-related" evidence="1">
    <location>
        <begin position="15"/>
        <end position="237"/>
    </location>
</feature>
<dbReference type="GeneID" id="29370465"/>
<gene>
    <name evidence="2" type="primary">pap</name>
    <name evidence="2" type="ORF">DF183_05165</name>
    <name evidence="3" type="ORF">M2J83_11010</name>
</gene>
<evidence type="ECO:0000313" key="5">
    <source>
        <dbReference type="Proteomes" id="UP001211866"/>
    </source>
</evidence>
<dbReference type="InterPro" id="IPR027417">
    <property type="entry name" value="P-loop_NTPase"/>
</dbReference>
<dbReference type="STRING" id="511.UZ73_18845"/>
<dbReference type="InterPro" id="IPR022489">
    <property type="entry name" value="PolyP_AMP_Tfrase"/>
</dbReference>
<dbReference type="AlphaFoldDB" id="A0A2U2BQ37"/>
<dbReference type="SUPFAM" id="SSF52540">
    <property type="entry name" value="P-loop containing nucleoside triphosphate hydrolases"/>
    <property type="match status" value="2"/>
</dbReference>
<feature type="domain" description="Polyphosphate kinase-2-related" evidence="1">
    <location>
        <begin position="271"/>
        <end position="488"/>
    </location>
</feature>
<dbReference type="GO" id="GO:0043751">
    <property type="term" value="F:polyphosphate:AMP phosphotransferase activity"/>
    <property type="evidence" value="ECO:0007669"/>
    <property type="project" value="InterPro"/>
</dbReference>
<proteinExistence type="predicted"/>
<dbReference type="GO" id="GO:0006797">
    <property type="term" value="P:polyphosphate metabolic process"/>
    <property type="evidence" value="ECO:0007669"/>
    <property type="project" value="InterPro"/>
</dbReference>
<accession>A0A2U2BQ37</accession>
<organism evidence="2 4">
    <name type="scientific">Alcaligenes faecalis</name>
    <dbReference type="NCBI Taxonomy" id="511"/>
    <lineage>
        <taxon>Bacteria</taxon>
        <taxon>Pseudomonadati</taxon>
        <taxon>Pseudomonadota</taxon>
        <taxon>Betaproteobacteria</taxon>
        <taxon>Burkholderiales</taxon>
        <taxon>Alcaligenaceae</taxon>
        <taxon>Alcaligenes</taxon>
    </lineage>
</organism>
<reference evidence="2 4" key="1">
    <citation type="submission" date="2018-05" db="EMBL/GenBank/DDBJ databases">
        <title>Genome Sequence of an Efficient Indole-Degrading Bacterium, Alcaligenes sp.YBY.</title>
        <authorList>
            <person name="Yang B."/>
        </authorList>
    </citation>
    <scope>NUCLEOTIDE SEQUENCE [LARGE SCALE GENOMIC DNA]</scope>
    <source>
        <strain evidence="2 4">YBY</strain>
    </source>
</reference>
<protein>
    <submittedName>
        <fullName evidence="2">Polyphosphate:AMP phosphotransferase</fullName>
    </submittedName>
</protein>
<dbReference type="Gene3D" id="3.40.50.300">
    <property type="entry name" value="P-loop containing nucleotide triphosphate hydrolases"/>
    <property type="match status" value="2"/>
</dbReference>
<reference evidence="3 5" key="3">
    <citation type="submission" date="2022-05" db="EMBL/GenBank/DDBJ databases">
        <title>Complete sequence of strain NY11312.</title>
        <authorList>
            <person name="Zhou D."/>
        </authorList>
    </citation>
    <scope>NUCLEOTIDE SEQUENCE [LARGE SCALE GENOMIC DNA]</scope>
    <source>
        <strain evidence="3 5">NY11312</strain>
    </source>
</reference>
<dbReference type="PANTHER" id="PTHR34383:SF3">
    <property type="entry name" value="POLYPHOSPHATE:AMP PHOSPHOTRANSFERASE"/>
    <property type="match status" value="1"/>
</dbReference>
<reference evidence="2 4" key="2">
    <citation type="submission" date="2018-05" db="EMBL/GenBank/DDBJ databases">
        <authorList>
            <person name="Lanie J.A."/>
            <person name="Ng W.-L."/>
            <person name="Kazmierczak K.M."/>
            <person name="Andrzejewski T.M."/>
            <person name="Davidsen T.M."/>
            <person name="Wayne K.J."/>
            <person name="Tettelin H."/>
            <person name="Glass J.I."/>
            <person name="Rusch D."/>
            <person name="Podicherti R."/>
            <person name="Tsui H.-C.T."/>
            <person name="Winkler M.E."/>
        </authorList>
    </citation>
    <scope>NUCLEOTIDE SEQUENCE [LARGE SCALE GENOMIC DNA]</scope>
    <source>
        <strain evidence="2 4">YBY</strain>
    </source>
</reference>
<dbReference type="NCBIfam" id="TIGR03708">
    <property type="entry name" value="poly_P_AMP_trns"/>
    <property type="match status" value="1"/>
</dbReference>
<evidence type="ECO:0000259" key="1">
    <source>
        <dbReference type="Pfam" id="PF03976"/>
    </source>
</evidence>
<dbReference type="KEGG" id="afa:UZ73_18845"/>
<evidence type="ECO:0000313" key="4">
    <source>
        <dbReference type="Proteomes" id="UP000245216"/>
    </source>
</evidence>
<sequence length="509" mass="58638">MGHVLQFAERDPSLSDEQAKPQIEMLREALLMKQYERLQKADQTLLIVVAGMDGVGKGSAINTLNTWLDPRHVHTLAFGKLSEEEAMRPLMWRYWNSLPARGQTGLVFGSWYAPLMKELGRKEPDPAKIALYTHLINRFEAQLAYQGVQVLKLWFHLSAQAQLNRCATLLADPNTAWRVSKADLKVHKQFKHLRNAATQTINLTHRNYAPWVVIPSADQNLRDVSLAKVVLHAMDKPIVPRQVKEPHAFPFRLNVPTATLQSPPPVEPVLDYDAELLHWQGRLSCAVRSKAFRKHSLVLVFEGRDAAGKGGTIRRLTEALDVRTYDIHPISAPNAVELARPYLWRFWRKLPRLGEISIFDRSWYGRVLVERVEKLISRAAWQRSYEEINEFEAQLLANGTAVIKFWLDIDKDEQLKRFKAREETPFKAYKITEDDWRNREKWTAYQRAAEEMFAQTDTHMAPWHIVPSKDKKAARIQVLRTVVETLESLDEHMISLNEPALSDQVSEQV</sequence>
<dbReference type="Proteomes" id="UP001211866">
    <property type="component" value="Chromosome"/>
</dbReference>
<dbReference type="EMBL" id="CP096916">
    <property type="protein sequence ID" value="WBM36357.1"/>
    <property type="molecule type" value="Genomic_DNA"/>
</dbReference>
<dbReference type="EMBL" id="QEXO01000001">
    <property type="protein sequence ID" value="PWE16115.1"/>
    <property type="molecule type" value="Genomic_DNA"/>
</dbReference>
<dbReference type="Pfam" id="PF03976">
    <property type="entry name" value="PPK2"/>
    <property type="match status" value="2"/>
</dbReference>
<keyword evidence="2" id="KW-0808">Transferase</keyword>
<dbReference type="RefSeq" id="WP_045931325.1">
    <property type="nucleotide sequence ID" value="NZ_CAXOJJ010000022.1"/>
</dbReference>
<name>A0A2U2BQ37_ALCFA</name>
<dbReference type="Proteomes" id="UP000245216">
    <property type="component" value="Unassembled WGS sequence"/>
</dbReference>
<evidence type="ECO:0000313" key="3">
    <source>
        <dbReference type="EMBL" id="WBM36357.1"/>
    </source>
</evidence>